<evidence type="ECO:0000313" key="2">
    <source>
        <dbReference type="EMBL" id="KIL60671.1"/>
    </source>
</evidence>
<gene>
    <name evidence="2" type="ORF">M378DRAFT_912952</name>
</gene>
<feature type="signal peptide" evidence="1">
    <location>
        <begin position="1"/>
        <end position="21"/>
    </location>
</feature>
<keyword evidence="3" id="KW-1185">Reference proteome</keyword>
<protein>
    <recommendedName>
        <fullName evidence="4">Secreted protein</fullName>
    </recommendedName>
</protein>
<accession>A0A0C2WV50</accession>
<dbReference type="EMBL" id="KN818295">
    <property type="protein sequence ID" value="KIL60671.1"/>
    <property type="molecule type" value="Genomic_DNA"/>
</dbReference>
<evidence type="ECO:0000313" key="3">
    <source>
        <dbReference type="Proteomes" id="UP000054549"/>
    </source>
</evidence>
<reference evidence="2 3" key="1">
    <citation type="submission" date="2014-04" db="EMBL/GenBank/DDBJ databases">
        <title>Evolutionary Origins and Diversification of the Mycorrhizal Mutualists.</title>
        <authorList>
            <consortium name="DOE Joint Genome Institute"/>
            <consortium name="Mycorrhizal Genomics Consortium"/>
            <person name="Kohler A."/>
            <person name="Kuo A."/>
            <person name="Nagy L.G."/>
            <person name="Floudas D."/>
            <person name="Copeland A."/>
            <person name="Barry K.W."/>
            <person name="Cichocki N."/>
            <person name="Veneault-Fourrey C."/>
            <person name="LaButti K."/>
            <person name="Lindquist E.A."/>
            <person name="Lipzen A."/>
            <person name="Lundell T."/>
            <person name="Morin E."/>
            <person name="Murat C."/>
            <person name="Riley R."/>
            <person name="Ohm R."/>
            <person name="Sun H."/>
            <person name="Tunlid A."/>
            <person name="Henrissat B."/>
            <person name="Grigoriev I.V."/>
            <person name="Hibbett D.S."/>
            <person name="Martin F."/>
        </authorList>
    </citation>
    <scope>NUCLEOTIDE SEQUENCE [LARGE SCALE GENOMIC DNA]</scope>
    <source>
        <strain evidence="2 3">Koide BX008</strain>
    </source>
</reference>
<evidence type="ECO:0000256" key="1">
    <source>
        <dbReference type="SAM" id="SignalP"/>
    </source>
</evidence>
<evidence type="ECO:0008006" key="4">
    <source>
        <dbReference type="Google" id="ProtNLM"/>
    </source>
</evidence>
<keyword evidence="1" id="KW-0732">Signal</keyword>
<feature type="chain" id="PRO_5002158224" description="Secreted protein" evidence="1">
    <location>
        <begin position="22"/>
        <end position="66"/>
    </location>
</feature>
<dbReference type="Proteomes" id="UP000054549">
    <property type="component" value="Unassembled WGS sequence"/>
</dbReference>
<proteinExistence type="predicted"/>
<name>A0A0C2WV50_AMAMK</name>
<organism evidence="2 3">
    <name type="scientific">Amanita muscaria (strain Koide BX008)</name>
    <dbReference type="NCBI Taxonomy" id="946122"/>
    <lineage>
        <taxon>Eukaryota</taxon>
        <taxon>Fungi</taxon>
        <taxon>Dikarya</taxon>
        <taxon>Basidiomycota</taxon>
        <taxon>Agaricomycotina</taxon>
        <taxon>Agaricomycetes</taxon>
        <taxon>Agaricomycetidae</taxon>
        <taxon>Agaricales</taxon>
        <taxon>Pluteineae</taxon>
        <taxon>Amanitaceae</taxon>
        <taxon>Amanita</taxon>
    </lineage>
</organism>
<dbReference type="InParanoid" id="A0A0C2WV50"/>
<dbReference type="AlphaFoldDB" id="A0A0C2WV50"/>
<dbReference type="HOGENOM" id="CLU_2830708_0_0_1"/>
<sequence>MLTMTFHKVLGYLLTVSVGLREPVASGGFSFRFTQPKPNKQSIASVSVAAELSKDIQEVFATPRRD</sequence>